<dbReference type="SUPFAM" id="SSF49785">
    <property type="entry name" value="Galactose-binding domain-like"/>
    <property type="match status" value="1"/>
</dbReference>
<organism evidence="4 5">
    <name type="scientific">Vicugna pacos</name>
    <name type="common">Alpaca</name>
    <name type="synonym">Lama pacos</name>
    <dbReference type="NCBI Taxonomy" id="30538"/>
    <lineage>
        <taxon>Eukaryota</taxon>
        <taxon>Metazoa</taxon>
        <taxon>Chordata</taxon>
        <taxon>Craniata</taxon>
        <taxon>Vertebrata</taxon>
        <taxon>Euteleostomi</taxon>
        <taxon>Mammalia</taxon>
        <taxon>Eutheria</taxon>
        <taxon>Laurasiatheria</taxon>
        <taxon>Artiodactyla</taxon>
        <taxon>Tylopoda</taxon>
        <taxon>Camelidae</taxon>
        <taxon>Vicugna</taxon>
    </lineage>
</organism>
<feature type="domain" description="FBA" evidence="3">
    <location>
        <begin position="192"/>
        <end position="368"/>
    </location>
</feature>
<accession>A0ABM5DNM6</accession>
<dbReference type="Gene3D" id="2.60.120.260">
    <property type="entry name" value="Galactose-binding domain-like"/>
    <property type="match status" value="1"/>
</dbReference>
<evidence type="ECO:0000256" key="1">
    <source>
        <dbReference type="SAM" id="MobiDB-lite"/>
    </source>
</evidence>
<dbReference type="SUPFAM" id="SSF81383">
    <property type="entry name" value="F-box domain"/>
    <property type="match status" value="1"/>
</dbReference>
<dbReference type="InterPro" id="IPR007397">
    <property type="entry name" value="F-box-assoc_dom"/>
</dbReference>
<sequence>MKFGKGSSLLKVTQLNSVHGKVRPRGSLRPRRGSAAGVCGEHSGKELRWVAGKDQLRDCGLEERIRGGEDTEVADSVWELTVLGDSLPWRGDHGCFTLQGQADRGSPVVSEPKEALGLSQLPPELLLAVLSLLPPRTLLGRCRQVCRRWRALVDAPGLWLKILARDHRALWPVVRSCLPRADAASACLLGRFCARGPIGRNLLCKREREDGFQKWMRLSDGDDWPEEENCQVIPGLPYLTYLLSAYRCCYNKKVLDLEEEGFWPELLDSGKMEIYVSHRWTDQQGTNCVYQLIAQILDANHVILDHFSPKPYPIRQCRNNVIFEVSHVFSNLKTGVRFVSLEHWIWDMELYSEHCGIYLPDSSVIVQVRPS</sequence>
<dbReference type="Proteomes" id="UP001652581">
    <property type="component" value="Chromosome 9"/>
</dbReference>
<dbReference type="Pfam" id="PF12937">
    <property type="entry name" value="F-box-like"/>
    <property type="match status" value="1"/>
</dbReference>
<evidence type="ECO:0000259" key="2">
    <source>
        <dbReference type="PROSITE" id="PS50181"/>
    </source>
</evidence>
<feature type="domain" description="F-box" evidence="2">
    <location>
        <begin position="115"/>
        <end position="162"/>
    </location>
</feature>
<dbReference type="PANTHER" id="PTHR12125">
    <property type="entry name" value="F-BOX ONLY PROTEIN 6-LIKE PROTEIN"/>
    <property type="match status" value="1"/>
</dbReference>
<proteinExistence type="predicted"/>
<reference evidence="5" key="1">
    <citation type="submission" date="2025-08" db="UniProtKB">
        <authorList>
            <consortium name="RefSeq"/>
        </authorList>
    </citation>
    <scope>IDENTIFICATION</scope>
</reference>
<dbReference type="Pfam" id="PF04300">
    <property type="entry name" value="FBA"/>
    <property type="match status" value="1"/>
</dbReference>
<keyword evidence="4" id="KW-1185">Reference proteome</keyword>
<evidence type="ECO:0000259" key="3">
    <source>
        <dbReference type="PROSITE" id="PS51114"/>
    </source>
</evidence>
<feature type="compositionally biased region" description="Basic residues" evidence="1">
    <location>
        <begin position="20"/>
        <end position="32"/>
    </location>
</feature>
<dbReference type="Gene3D" id="1.20.1280.50">
    <property type="match status" value="1"/>
</dbReference>
<dbReference type="InterPro" id="IPR036047">
    <property type="entry name" value="F-box-like_dom_sf"/>
</dbReference>
<feature type="region of interest" description="Disordered" evidence="1">
    <location>
        <begin position="20"/>
        <end position="39"/>
    </location>
</feature>
<evidence type="ECO:0000313" key="5">
    <source>
        <dbReference type="RefSeq" id="XP_072822505.1"/>
    </source>
</evidence>
<dbReference type="InterPro" id="IPR001810">
    <property type="entry name" value="F-box_dom"/>
</dbReference>
<protein>
    <submittedName>
        <fullName evidence="5">F-box only protein 27-like</fullName>
    </submittedName>
</protein>
<dbReference type="PROSITE" id="PS51114">
    <property type="entry name" value="FBA"/>
    <property type="match status" value="1"/>
</dbReference>
<dbReference type="InterPro" id="IPR039752">
    <property type="entry name" value="F-box_only"/>
</dbReference>
<dbReference type="RefSeq" id="XP_072822505.1">
    <property type="nucleotide sequence ID" value="XM_072966404.1"/>
</dbReference>
<dbReference type="InterPro" id="IPR008979">
    <property type="entry name" value="Galactose-bd-like_sf"/>
</dbReference>
<dbReference type="SMART" id="SM01198">
    <property type="entry name" value="FBA"/>
    <property type="match status" value="1"/>
</dbReference>
<dbReference type="SMART" id="SM00256">
    <property type="entry name" value="FBOX"/>
    <property type="match status" value="1"/>
</dbReference>
<dbReference type="PANTHER" id="PTHR12125:SF9">
    <property type="entry name" value="F-BOX ONLY PROTEIN 27"/>
    <property type="match status" value="1"/>
</dbReference>
<name>A0ABM5DNM6_VICPA</name>
<dbReference type="GeneID" id="140697996"/>
<dbReference type="PROSITE" id="PS50181">
    <property type="entry name" value="FBOX"/>
    <property type="match status" value="1"/>
</dbReference>
<gene>
    <name evidence="5" type="primary">LOC140697996</name>
</gene>
<evidence type="ECO:0000313" key="4">
    <source>
        <dbReference type="Proteomes" id="UP001652581"/>
    </source>
</evidence>